<dbReference type="VEuPathDB" id="FungiDB:PTTG_06131"/>
<dbReference type="EnsemblFungi" id="PTTG_06131-t43_1">
    <property type="protein sequence ID" value="PTTG_06131-t43_1-p1"/>
    <property type="gene ID" value="PTTG_06131"/>
</dbReference>
<sequence>MCESIGLGLAIVGRVVHNMGGHGSGSMGTSSSGIDEIVDAITGESSGRNSFEAPYLPRLTSSFQNRNRSGPRKSLPRPLRFCLIASTPQPSPPFLCVPGTGNLCYTRLSRRLRRRSSLPQTTSPTPPQPRRLPAQDRIPQIPSAHPPAIPSTLPDISLHQQPRTPNPQESSIARRNHAHTKRHTPHRSACFPTDPWLGGARVRPSIPANGHPEQIQKGTTPQPSNTTHSWITQPVQQLSYNKPMETKDQRLDCTQSLALTQTPEFSQWAKVTALKSAGSDYEIQVTRSSADLSGAASQTVPKFSIALCPSRLACPRLSKGEYYELKGQVAVARSGTQNFLYAPKGHCWKRYTRASASPTPVKAHQSGQFLAKYRIDANLVSLGADVEFRAGIKIQMQGVLYSFSAAKAMATIDVHSGFIGRSPAFMNGHKKRIINLDN</sequence>
<dbReference type="EMBL" id="ADAS02000064">
    <property type="protein sequence ID" value="OAV92411.1"/>
    <property type="molecule type" value="Genomic_DNA"/>
</dbReference>
<keyword evidence="4" id="KW-1185">Reference proteome</keyword>
<dbReference type="Proteomes" id="UP000005240">
    <property type="component" value="Unassembled WGS sequence"/>
</dbReference>
<feature type="region of interest" description="Disordered" evidence="1">
    <location>
        <begin position="113"/>
        <end position="228"/>
    </location>
</feature>
<feature type="compositionally biased region" description="Basic residues" evidence="1">
    <location>
        <begin position="174"/>
        <end position="186"/>
    </location>
</feature>
<reference evidence="3" key="4">
    <citation type="submission" date="2025-05" db="UniProtKB">
        <authorList>
            <consortium name="EnsemblFungi"/>
        </authorList>
    </citation>
    <scope>IDENTIFICATION</scope>
    <source>
        <strain evidence="3">isolate 1-1 / race 1 (BBBD)</strain>
    </source>
</reference>
<accession>A0A180GIG9</accession>
<name>A0A180GIG9_PUCT1</name>
<evidence type="ECO:0000313" key="2">
    <source>
        <dbReference type="EMBL" id="OAV92411.1"/>
    </source>
</evidence>
<feature type="compositionally biased region" description="Polar residues" evidence="1">
    <location>
        <begin position="158"/>
        <end position="173"/>
    </location>
</feature>
<organism evidence="2">
    <name type="scientific">Puccinia triticina (isolate 1-1 / race 1 (BBBD))</name>
    <name type="common">Brown leaf rust fungus</name>
    <dbReference type="NCBI Taxonomy" id="630390"/>
    <lineage>
        <taxon>Eukaryota</taxon>
        <taxon>Fungi</taxon>
        <taxon>Dikarya</taxon>
        <taxon>Basidiomycota</taxon>
        <taxon>Pucciniomycotina</taxon>
        <taxon>Pucciniomycetes</taxon>
        <taxon>Pucciniales</taxon>
        <taxon>Pucciniaceae</taxon>
        <taxon>Puccinia</taxon>
    </lineage>
</organism>
<reference evidence="2" key="2">
    <citation type="submission" date="2016-05" db="EMBL/GenBank/DDBJ databases">
        <title>Comparative analysis highlights variable genome content of wheat rusts and divergence of the mating loci.</title>
        <authorList>
            <person name="Cuomo C.A."/>
            <person name="Bakkeren G."/>
            <person name="Szabo L."/>
            <person name="Khalil H."/>
            <person name="Joly D."/>
            <person name="Goldberg J."/>
            <person name="Young S."/>
            <person name="Zeng Q."/>
            <person name="Fellers J."/>
        </authorList>
    </citation>
    <scope>NUCLEOTIDE SEQUENCE [LARGE SCALE GENOMIC DNA]</scope>
    <source>
        <strain evidence="2">1-1 BBBD Race 1</strain>
    </source>
</reference>
<protein>
    <submittedName>
        <fullName evidence="2 3">Uncharacterized protein</fullName>
    </submittedName>
</protein>
<reference evidence="2" key="1">
    <citation type="submission" date="2009-11" db="EMBL/GenBank/DDBJ databases">
        <authorList>
            <consortium name="The Broad Institute Genome Sequencing Platform"/>
            <person name="Ward D."/>
            <person name="Feldgarden M."/>
            <person name="Earl A."/>
            <person name="Young S.K."/>
            <person name="Zeng Q."/>
            <person name="Koehrsen M."/>
            <person name="Alvarado L."/>
            <person name="Berlin A."/>
            <person name="Bochicchio J."/>
            <person name="Borenstein D."/>
            <person name="Chapman S.B."/>
            <person name="Chen Z."/>
            <person name="Engels R."/>
            <person name="Freedman E."/>
            <person name="Gellesch M."/>
            <person name="Goldberg J."/>
            <person name="Griggs A."/>
            <person name="Gujja S."/>
            <person name="Heilman E."/>
            <person name="Heiman D."/>
            <person name="Hepburn T."/>
            <person name="Howarth C."/>
            <person name="Jen D."/>
            <person name="Larson L."/>
            <person name="Lewis B."/>
            <person name="Mehta T."/>
            <person name="Park D."/>
            <person name="Pearson M."/>
            <person name="Roberts A."/>
            <person name="Saif S."/>
            <person name="Shea T."/>
            <person name="Shenoy N."/>
            <person name="Sisk P."/>
            <person name="Stolte C."/>
            <person name="Sykes S."/>
            <person name="Thomson T."/>
            <person name="Walk T."/>
            <person name="White J."/>
            <person name="Yandava C."/>
            <person name="Izard J."/>
            <person name="Baranova O.V."/>
            <person name="Blanton J.M."/>
            <person name="Tanner A.C."/>
            <person name="Dewhirst F.E."/>
            <person name="Haas B."/>
            <person name="Nusbaum C."/>
            <person name="Birren B."/>
        </authorList>
    </citation>
    <scope>NUCLEOTIDE SEQUENCE [LARGE SCALE GENOMIC DNA]</scope>
    <source>
        <strain evidence="2">1-1 BBBD Race 1</strain>
    </source>
</reference>
<feature type="compositionally biased region" description="Polar residues" evidence="1">
    <location>
        <begin position="216"/>
        <end position="228"/>
    </location>
</feature>
<proteinExistence type="predicted"/>
<gene>
    <name evidence="2" type="ORF">PTTG_06131</name>
</gene>
<dbReference type="AlphaFoldDB" id="A0A180GIG9"/>
<evidence type="ECO:0000313" key="4">
    <source>
        <dbReference type="Proteomes" id="UP000005240"/>
    </source>
</evidence>
<evidence type="ECO:0000256" key="1">
    <source>
        <dbReference type="SAM" id="MobiDB-lite"/>
    </source>
</evidence>
<reference evidence="3 4" key="3">
    <citation type="journal article" date="2017" name="G3 (Bethesda)">
        <title>Comparative analysis highlights variable genome content of wheat rusts and divergence of the mating loci.</title>
        <authorList>
            <person name="Cuomo C.A."/>
            <person name="Bakkeren G."/>
            <person name="Khalil H.B."/>
            <person name="Panwar V."/>
            <person name="Joly D."/>
            <person name="Linning R."/>
            <person name="Sakthikumar S."/>
            <person name="Song X."/>
            <person name="Adiconis X."/>
            <person name="Fan L."/>
            <person name="Goldberg J.M."/>
            <person name="Levin J.Z."/>
            <person name="Young S."/>
            <person name="Zeng Q."/>
            <person name="Anikster Y."/>
            <person name="Bruce M."/>
            <person name="Wang M."/>
            <person name="Yin C."/>
            <person name="McCallum B."/>
            <person name="Szabo L.J."/>
            <person name="Hulbert S."/>
            <person name="Chen X."/>
            <person name="Fellers J.P."/>
        </authorList>
    </citation>
    <scope>NUCLEOTIDE SEQUENCE</scope>
    <source>
        <strain evidence="4">Isolate 1-1 / race 1 (BBBD)</strain>
        <strain evidence="3">isolate 1-1 / race 1 (BBBD)</strain>
    </source>
</reference>
<evidence type="ECO:0000313" key="3">
    <source>
        <dbReference type="EnsemblFungi" id="PTTG_06131-t43_1-p1"/>
    </source>
</evidence>